<reference evidence="6" key="1">
    <citation type="submission" date="2016-04" db="EMBL/GenBank/DDBJ databases">
        <authorList>
            <person name="Evans L.H."/>
            <person name="Alamgir A."/>
            <person name="Owens N."/>
            <person name="Weber N.D."/>
            <person name="Virtaneva K."/>
            <person name="Barbian K."/>
            <person name="Babar A."/>
            <person name="Rosenke K."/>
        </authorList>
    </citation>
    <scope>NUCLEOTIDE SEQUENCE</scope>
    <source>
        <strain evidence="6">86</strain>
    </source>
</reference>
<evidence type="ECO:0000256" key="1">
    <source>
        <dbReference type="ARBA" id="ARBA00023002"/>
    </source>
</evidence>
<dbReference type="InterPro" id="IPR006115">
    <property type="entry name" value="6PGDH_NADP-bd"/>
</dbReference>
<protein>
    <submittedName>
        <fullName evidence="6">Putative beta-hydroxyacid dehydrogenase</fullName>
        <ecNumber evidence="6">1.1.1.-</ecNumber>
    </submittedName>
</protein>
<dbReference type="Pfam" id="PF14833">
    <property type="entry name" value="NAD_binding_11"/>
    <property type="match status" value="1"/>
</dbReference>
<dbReference type="Pfam" id="PF03446">
    <property type="entry name" value="NAD_binding_2"/>
    <property type="match status" value="1"/>
</dbReference>
<proteinExistence type="predicted"/>
<dbReference type="InterPro" id="IPR015815">
    <property type="entry name" value="HIBADH-related"/>
</dbReference>
<sequence length="299" mass="30133">MHDRAYGFVGLGNMGVPMCGRLLAAGHALAVHDLRADAAAGLASEGAAVAASLADLGAASEVVFLSLPTPEAVRAVAVALAGCARVQVVVDLSTTGPRVETEIAQALAEAGKTLVDCPVSGGVAGAKAGTLAMMAAGDPAAIAELAPVLAALGKVFTVGERPGQGQTMKLINNLMSTAALTIASETLVMGVKAGLDPDRMIEVLNAGTGGNSATANKIPKFVLPRTFDFGFSIGLSTKDARLCVEEGDRLGVPMIVGGAVRTLLAIARDRLGPETDLTGVIRVVEEWAGVEVKGKAAKS</sequence>
<name>A0A212KH50_9PROT</name>
<evidence type="ECO:0000256" key="3">
    <source>
        <dbReference type="PIRSR" id="PIRSR000103-1"/>
    </source>
</evidence>
<dbReference type="InterPro" id="IPR029154">
    <property type="entry name" value="HIBADH-like_NADP-bd"/>
</dbReference>
<dbReference type="InterPro" id="IPR036291">
    <property type="entry name" value="NAD(P)-bd_dom_sf"/>
</dbReference>
<dbReference type="AlphaFoldDB" id="A0A212KH50"/>
<evidence type="ECO:0000259" key="5">
    <source>
        <dbReference type="Pfam" id="PF14833"/>
    </source>
</evidence>
<dbReference type="EMBL" id="FLUO01000002">
    <property type="protein sequence ID" value="SBW10959.1"/>
    <property type="molecule type" value="Genomic_DNA"/>
</dbReference>
<organism evidence="6">
    <name type="scientific">uncultured Alphaproteobacteria bacterium</name>
    <dbReference type="NCBI Taxonomy" id="91750"/>
    <lineage>
        <taxon>Bacteria</taxon>
        <taxon>Pseudomonadati</taxon>
        <taxon>Pseudomonadota</taxon>
        <taxon>Alphaproteobacteria</taxon>
        <taxon>environmental samples</taxon>
    </lineage>
</organism>
<dbReference type="SUPFAM" id="SSF48179">
    <property type="entry name" value="6-phosphogluconate dehydrogenase C-terminal domain-like"/>
    <property type="match status" value="1"/>
</dbReference>
<dbReference type="PANTHER" id="PTHR43060:SF15">
    <property type="entry name" value="3-HYDROXYISOBUTYRATE DEHYDROGENASE-LIKE 1, MITOCHONDRIAL-RELATED"/>
    <property type="match status" value="1"/>
</dbReference>
<evidence type="ECO:0000313" key="6">
    <source>
        <dbReference type="EMBL" id="SBW10959.1"/>
    </source>
</evidence>
<dbReference type="GO" id="GO:0016491">
    <property type="term" value="F:oxidoreductase activity"/>
    <property type="evidence" value="ECO:0007669"/>
    <property type="project" value="UniProtKB-KW"/>
</dbReference>
<dbReference type="EC" id="1.1.1.-" evidence="6"/>
<evidence type="ECO:0000259" key="4">
    <source>
        <dbReference type="Pfam" id="PF03446"/>
    </source>
</evidence>
<evidence type="ECO:0000256" key="2">
    <source>
        <dbReference type="ARBA" id="ARBA00023027"/>
    </source>
</evidence>
<dbReference type="Gene3D" id="1.10.1040.10">
    <property type="entry name" value="N-(1-d-carboxylethyl)-l-norvaline Dehydrogenase, domain 2"/>
    <property type="match status" value="1"/>
</dbReference>
<keyword evidence="2" id="KW-0520">NAD</keyword>
<keyword evidence="1 6" id="KW-0560">Oxidoreductase</keyword>
<feature type="domain" description="6-phosphogluconate dehydrogenase NADP-binding" evidence="4">
    <location>
        <begin position="6"/>
        <end position="158"/>
    </location>
</feature>
<accession>A0A212KH50</accession>
<gene>
    <name evidence="6" type="ORF">KL86APRO_20033</name>
</gene>
<dbReference type="PANTHER" id="PTHR43060">
    <property type="entry name" value="3-HYDROXYISOBUTYRATE DEHYDROGENASE-LIKE 1, MITOCHONDRIAL-RELATED"/>
    <property type="match status" value="1"/>
</dbReference>
<dbReference type="InterPro" id="IPR013328">
    <property type="entry name" value="6PGD_dom2"/>
</dbReference>
<dbReference type="InterPro" id="IPR008927">
    <property type="entry name" value="6-PGluconate_DH-like_C_sf"/>
</dbReference>
<dbReference type="GO" id="GO:0051287">
    <property type="term" value="F:NAD binding"/>
    <property type="evidence" value="ECO:0007669"/>
    <property type="project" value="InterPro"/>
</dbReference>
<dbReference type="SUPFAM" id="SSF51735">
    <property type="entry name" value="NAD(P)-binding Rossmann-fold domains"/>
    <property type="match status" value="1"/>
</dbReference>
<dbReference type="PIRSF" id="PIRSF000103">
    <property type="entry name" value="HIBADH"/>
    <property type="match status" value="1"/>
</dbReference>
<dbReference type="Gene3D" id="3.40.50.720">
    <property type="entry name" value="NAD(P)-binding Rossmann-like Domain"/>
    <property type="match status" value="1"/>
</dbReference>
<feature type="domain" description="3-hydroxyisobutyrate dehydrogenase-like NAD-binding" evidence="5">
    <location>
        <begin position="163"/>
        <end position="283"/>
    </location>
</feature>
<dbReference type="GO" id="GO:0050661">
    <property type="term" value="F:NADP binding"/>
    <property type="evidence" value="ECO:0007669"/>
    <property type="project" value="InterPro"/>
</dbReference>
<feature type="active site" evidence="3">
    <location>
        <position position="169"/>
    </location>
</feature>